<protein>
    <recommendedName>
        <fullName evidence="1">Phage tail assembly chaperone-like domain-containing protein</fullName>
    </recommendedName>
</protein>
<reference evidence="3 4" key="2">
    <citation type="submission" date="2014-12" db="EMBL/GenBank/DDBJ databases">
        <title>Draft Genome Sequence of Pseudoalteromonas luteoviolacea HI1.</title>
        <authorList>
            <person name="Asahina A.Y."/>
            <person name="Hadfield M.G."/>
        </authorList>
    </citation>
    <scope>NUCLEOTIDE SEQUENCE [LARGE SCALE GENOMIC DNA]</scope>
    <source>
        <strain evidence="3 4">HI1</strain>
    </source>
</reference>
<dbReference type="InterPro" id="IPR031893">
    <property type="entry name" value="Phage_tail_APC"/>
</dbReference>
<accession>A0A023Q0D1</accession>
<gene>
    <name evidence="3" type="ORF">JF50_06260</name>
</gene>
<dbReference type="EMBL" id="JWIC01000004">
    <property type="protein sequence ID" value="KID58278.1"/>
    <property type="molecule type" value="Genomic_DNA"/>
</dbReference>
<feature type="domain" description="Phage tail assembly chaperone-like" evidence="1">
    <location>
        <begin position="14"/>
        <end position="71"/>
    </location>
</feature>
<evidence type="ECO:0000259" key="1">
    <source>
        <dbReference type="Pfam" id="PF16778"/>
    </source>
</evidence>
<reference evidence="2" key="1">
    <citation type="journal article" date="2014" name="Science">
        <title>Marine tubeworm metamorphosis induced by arrays of bacterial phage tail-like structures.</title>
        <authorList>
            <person name="Shikuma N.J."/>
            <person name="Pilhofer M."/>
            <person name="Weiss G.L."/>
            <person name="Hadfield M.G."/>
            <person name="Jensen G.J."/>
            <person name="Newman D.K."/>
        </authorList>
    </citation>
    <scope>NUCLEOTIDE SEQUENCE</scope>
    <source>
        <strain evidence="2">HI1</strain>
    </source>
</reference>
<dbReference type="AlphaFoldDB" id="A0A023Q0D1"/>
<proteinExistence type="predicted"/>
<evidence type="ECO:0000313" key="2">
    <source>
        <dbReference type="EMBL" id="AHX39963.1"/>
    </source>
</evidence>
<dbReference type="OrthoDB" id="1685143at2"/>
<dbReference type="RefSeq" id="WP_039608571.1">
    <property type="nucleotide sequence ID" value="NZ_JWIC01000004.1"/>
</dbReference>
<evidence type="ECO:0000313" key="3">
    <source>
        <dbReference type="EMBL" id="KID58278.1"/>
    </source>
</evidence>
<organism evidence="2">
    <name type="scientific">Pseudoalteromonas luteoviolacea</name>
    <dbReference type="NCBI Taxonomy" id="43657"/>
    <lineage>
        <taxon>Bacteria</taxon>
        <taxon>Pseudomonadati</taxon>
        <taxon>Pseudomonadota</taxon>
        <taxon>Gammaproteobacteria</taxon>
        <taxon>Alteromonadales</taxon>
        <taxon>Pseudoalteromonadaceae</taxon>
        <taxon>Pseudoalteromonas</taxon>
    </lineage>
</organism>
<dbReference type="EMBL" id="KF724689">
    <property type="protein sequence ID" value="AHX39963.1"/>
    <property type="molecule type" value="Genomic_DNA"/>
</dbReference>
<dbReference type="Gene3D" id="6.10.140.1310">
    <property type="match status" value="1"/>
</dbReference>
<evidence type="ECO:0000313" key="4">
    <source>
        <dbReference type="Proteomes" id="UP000031327"/>
    </source>
</evidence>
<sequence>MTEHELFTAKQWLEIKSIRNSLLRESDWTQVNDSPFSAEDSQLIQEYRAALRNIPQEFNSPESVVWPQKPDVLKAS</sequence>
<name>A0A023Q0D1_9GAMM</name>
<dbReference type="Proteomes" id="UP000031327">
    <property type="component" value="Unassembled WGS sequence"/>
</dbReference>
<dbReference type="Pfam" id="PF16778">
    <property type="entry name" value="Phage_tail_APC"/>
    <property type="match status" value="1"/>
</dbReference>